<organism evidence="1 2">
    <name type="scientific">Caballeronia calidae</name>
    <dbReference type="NCBI Taxonomy" id="1777139"/>
    <lineage>
        <taxon>Bacteria</taxon>
        <taxon>Pseudomonadati</taxon>
        <taxon>Pseudomonadota</taxon>
        <taxon>Betaproteobacteria</taxon>
        <taxon>Burkholderiales</taxon>
        <taxon>Burkholderiaceae</taxon>
        <taxon>Caballeronia</taxon>
    </lineage>
</organism>
<dbReference type="EMBL" id="FCOX02000092">
    <property type="protein sequence ID" value="SAL05848.1"/>
    <property type="molecule type" value="Genomic_DNA"/>
</dbReference>
<evidence type="ECO:0000313" key="1">
    <source>
        <dbReference type="EMBL" id="SAL05848.1"/>
    </source>
</evidence>
<dbReference type="Proteomes" id="UP000071859">
    <property type="component" value="Unassembled WGS sequence"/>
</dbReference>
<proteinExistence type="predicted"/>
<dbReference type="OrthoDB" id="9105831at2"/>
<sequence length="123" mass="13438">MERQYHYRGFRVVVEVMPVNSLGYANDATKIADTEADGYTSVVKLIKPLASGIWNAVFRLNDLCEAPVMHESAAFWSSYIVATKIIDDALTAFGGSVEALPTHLTPGGTDVSFTDLGRAWARL</sequence>
<evidence type="ECO:0000313" key="2">
    <source>
        <dbReference type="Proteomes" id="UP000071859"/>
    </source>
</evidence>
<protein>
    <submittedName>
        <fullName evidence="1">Uncharacterized protein</fullName>
    </submittedName>
</protein>
<reference evidence="1" key="1">
    <citation type="submission" date="2016-01" db="EMBL/GenBank/DDBJ databases">
        <authorList>
            <person name="Peeters C."/>
        </authorList>
    </citation>
    <scope>NUCLEOTIDE SEQUENCE</scope>
    <source>
        <strain evidence="1">LMG 29321</strain>
    </source>
</reference>
<dbReference type="RefSeq" id="WP_157697758.1">
    <property type="nucleotide sequence ID" value="NZ_FCOX02000092.1"/>
</dbReference>
<dbReference type="AlphaFoldDB" id="A0A158EG91"/>
<gene>
    <name evidence="1" type="ORF">AWB78_07735</name>
</gene>
<name>A0A158EG91_9BURK</name>
<comment type="caution">
    <text evidence="1">The sequence shown here is derived from an EMBL/GenBank/DDBJ whole genome shotgun (WGS) entry which is preliminary data.</text>
</comment>
<accession>A0A158EG91</accession>
<keyword evidence="2" id="KW-1185">Reference proteome</keyword>